<protein>
    <submittedName>
        <fullName evidence="2">Xanthine dehydrogenase</fullName>
    </submittedName>
</protein>
<organism evidence="2 3">
    <name type="scientific">Syntrophomonas wolfei</name>
    <dbReference type="NCBI Taxonomy" id="863"/>
    <lineage>
        <taxon>Bacteria</taxon>
        <taxon>Bacillati</taxon>
        <taxon>Bacillota</taxon>
        <taxon>Clostridia</taxon>
        <taxon>Eubacteriales</taxon>
        <taxon>Syntrophomonadaceae</taxon>
        <taxon>Syntrophomonas</taxon>
    </lineage>
</organism>
<evidence type="ECO:0000259" key="1">
    <source>
        <dbReference type="Pfam" id="PF13478"/>
    </source>
</evidence>
<feature type="domain" description="XdhC Rossmann" evidence="1">
    <location>
        <begin position="91"/>
        <end position="159"/>
    </location>
</feature>
<dbReference type="InterPro" id="IPR052698">
    <property type="entry name" value="MoCofactor_Util/Proc"/>
</dbReference>
<feature type="non-terminal residue" evidence="2">
    <location>
        <position position="159"/>
    </location>
</feature>
<gene>
    <name evidence="2" type="ORF">DDZ44_07250</name>
</gene>
<name>A0A354YWX5_9FIRM</name>
<dbReference type="InterPro" id="IPR027051">
    <property type="entry name" value="XdhC_Rossmann_dom"/>
</dbReference>
<evidence type="ECO:0000313" key="3">
    <source>
        <dbReference type="Proteomes" id="UP000263273"/>
    </source>
</evidence>
<dbReference type="PANTHER" id="PTHR30388">
    <property type="entry name" value="ALDEHYDE OXIDOREDUCTASE MOLYBDENUM COFACTOR ASSEMBLY PROTEIN"/>
    <property type="match status" value="1"/>
</dbReference>
<reference evidence="2 3" key="1">
    <citation type="journal article" date="2018" name="Nat. Biotechnol.">
        <title>A standardized bacterial taxonomy based on genome phylogeny substantially revises the tree of life.</title>
        <authorList>
            <person name="Parks D.H."/>
            <person name="Chuvochina M."/>
            <person name="Waite D.W."/>
            <person name="Rinke C."/>
            <person name="Skarshewski A."/>
            <person name="Chaumeil P.A."/>
            <person name="Hugenholtz P."/>
        </authorList>
    </citation>
    <scope>NUCLEOTIDE SEQUENCE [LARGE SCALE GENOMIC DNA]</scope>
    <source>
        <strain evidence="2">UBA10948</strain>
    </source>
</reference>
<dbReference type="Gene3D" id="3.40.50.720">
    <property type="entry name" value="NAD(P)-binding Rossmann-like Domain"/>
    <property type="match status" value="1"/>
</dbReference>
<evidence type="ECO:0000313" key="2">
    <source>
        <dbReference type="EMBL" id="HBK53714.1"/>
    </source>
</evidence>
<comment type="caution">
    <text evidence="2">The sequence shown here is derived from an EMBL/GenBank/DDBJ whole genome shotgun (WGS) entry which is preliminary data.</text>
</comment>
<dbReference type="PANTHER" id="PTHR30388:SF6">
    <property type="entry name" value="XANTHINE DEHYDROGENASE SUBUNIT A-RELATED"/>
    <property type="match status" value="1"/>
</dbReference>
<dbReference type="EMBL" id="DNZF01000160">
    <property type="protein sequence ID" value="HBK53714.1"/>
    <property type="molecule type" value="Genomic_DNA"/>
</dbReference>
<dbReference type="Proteomes" id="UP000263273">
    <property type="component" value="Unassembled WGS sequence"/>
</dbReference>
<sequence>MEINLHQDIAIVTVVGGDNLPCSLPGQKKIFTSKGEGLTGSLNLPWLEEQVAGLIRGNQSNGFNVACFSNPEEPDQKVTVMIDPYLPPNELIVLGGGHIALPLVKLGKMMGYQVTVVDDRQEFVTAERFPDADRVICRGFSDLGRYLTLGPGSSVVIVT</sequence>
<dbReference type="AlphaFoldDB" id="A0A354YWX5"/>
<proteinExistence type="predicted"/>
<dbReference type="Pfam" id="PF13478">
    <property type="entry name" value="XdhC_C"/>
    <property type="match status" value="1"/>
</dbReference>
<accession>A0A354YWX5</accession>